<comment type="caution">
    <text evidence="9">The sequence shown here is derived from an EMBL/GenBank/DDBJ whole genome shotgun (WGS) entry which is preliminary data.</text>
</comment>
<comment type="subcellular location">
    <subcellularLocation>
        <location evidence="1">Membrane</location>
        <topology evidence="1">Multi-pass membrane protein</topology>
    </subcellularLocation>
</comment>
<organism evidence="9 10">
    <name type="scientific">Paramicrosporidium saccamoebae</name>
    <dbReference type="NCBI Taxonomy" id="1246581"/>
    <lineage>
        <taxon>Eukaryota</taxon>
        <taxon>Fungi</taxon>
        <taxon>Fungi incertae sedis</taxon>
        <taxon>Cryptomycota</taxon>
        <taxon>Cryptomycota incertae sedis</taxon>
        <taxon>Paramicrosporidium</taxon>
    </lineage>
</organism>
<proteinExistence type="inferred from homology"/>
<sequence>MEATKTDSVTSWRSSRLGTLAVACLAVFIDMILYGIVIPIQPRLLTSSGVPDSSLDIHQAILLASYALGMLVSTPIFGILSDRTGNRQIPMLLGLAALAISTVSFAFVRTFRLLVAARVMQGVAGAATWVVGLAMVADAYPSDDGLGFAIGIVWSFHTIGGFLGPLVGGFFGEYYGLPYPFLLCAALSVVDLIARLVIKPPPPRPTTGQATKKIGILAIMRNRKIFLTLIAILVYSGAFTAIESFVALWLEHDWGYSESKTSLFMLAFILPNIIMGILIGWMADRVPRHKIIAAGLLLHGLATPLIPLSKNVVSLLIFSIMFGITSPIIGTPSTPLLVTLVEQQLGGSSYAQVYAVFNMTYSCGMIVGPWIVGVIKASYGFAWGMMVIAVVSVVFSPIFWFGCSVELSKKPVQNGEEHLLSNMIPREAA</sequence>
<dbReference type="PROSITE" id="PS50850">
    <property type="entry name" value="MFS"/>
    <property type="match status" value="1"/>
</dbReference>
<dbReference type="CDD" id="cd17325">
    <property type="entry name" value="MFS_MdtG_SLC18_like"/>
    <property type="match status" value="1"/>
</dbReference>
<dbReference type="OrthoDB" id="5086884at2759"/>
<feature type="transmembrane region" description="Helical" evidence="7">
    <location>
        <begin position="262"/>
        <end position="279"/>
    </location>
</feature>
<feature type="transmembrane region" description="Helical" evidence="7">
    <location>
        <begin position="60"/>
        <end position="80"/>
    </location>
</feature>
<dbReference type="PRINTS" id="PR01035">
    <property type="entry name" value="TCRTETA"/>
</dbReference>
<feature type="domain" description="Major facilitator superfamily (MFS) profile" evidence="8">
    <location>
        <begin position="19"/>
        <end position="408"/>
    </location>
</feature>
<dbReference type="InterPro" id="IPR036259">
    <property type="entry name" value="MFS_trans_sf"/>
</dbReference>
<feature type="transmembrane region" description="Helical" evidence="7">
    <location>
        <begin position="20"/>
        <end position="40"/>
    </location>
</feature>
<protein>
    <recommendedName>
        <fullName evidence="8">Major facilitator superfamily (MFS) profile domain-containing protein</fullName>
    </recommendedName>
</protein>
<feature type="transmembrane region" description="Helical" evidence="7">
    <location>
        <begin position="92"/>
        <end position="109"/>
    </location>
</feature>
<evidence type="ECO:0000256" key="7">
    <source>
        <dbReference type="SAM" id="Phobius"/>
    </source>
</evidence>
<feature type="transmembrane region" description="Helical" evidence="7">
    <location>
        <begin position="148"/>
        <end position="171"/>
    </location>
</feature>
<dbReference type="SUPFAM" id="SSF103473">
    <property type="entry name" value="MFS general substrate transporter"/>
    <property type="match status" value="1"/>
</dbReference>
<feature type="transmembrane region" description="Helical" evidence="7">
    <location>
        <begin position="177"/>
        <end position="198"/>
    </location>
</feature>
<dbReference type="STRING" id="1246581.A0A2H9TIK4"/>
<dbReference type="InterPro" id="IPR011701">
    <property type="entry name" value="MFS"/>
</dbReference>
<feature type="transmembrane region" description="Helical" evidence="7">
    <location>
        <begin position="381"/>
        <end position="401"/>
    </location>
</feature>
<dbReference type="Proteomes" id="UP000240830">
    <property type="component" value="Unassembled WGS sequence"/>
</dbReference>
<gene>
    <name evidence="9" type="ORF">PSACC_02660</name>
</gene>
<evidence type="ECO:0000256" key="4">
    <source>
        <dbReference type="ARBA" id="ARBA00022692"/>
    </source>
</evidence>
<feature type="transmembrane region" description="Helical" evidence="7">
    <location>
        <begin position="315"/>
        <end position="341"/>
    </location>
</feature>
<dbReference type="Pfam" id="PF07690">
    <property type="entry name" value="MFS_1"/>
    <property type="match status" value="1"/>
</dbReference>
<keyword evidence="3" id="KW-0813">Transport</keyword>
<evidence type="ECO:0000256" key="1">
    <source>
        <dbReference type="ARBA" id="ARBA00004141"/>
    </source>
</evidence>
<evidence type="ECO:0000256" key="5">
    <source>
        <dbReference type="ARBA" id="ARBA00022989"/>
    </source>
</evidence>
<keyword evidence="4 7" id="KW-0812">Transmembrane</keyword>
<dbReference type="PANTHER" id="PTHR23506:SF23">
    <property type="entry name" value="GH10249P"/>
    <property type="match status" value="1"/>
</dbReference>
<dbReference type="GO" id="GO:0016020">
    <property type="term" value="C:membrane"/>
    <property type="evidence" value="ECO:0007669"/>
    <property type="project" value="UniProtKB-SubCell"/>
</dbReference>
<feature type="transmembrane region" description="Helical" evidence="7">
    <location>
        <begin position="225"/>
        <end position="250"/>
    </location>
</feature>
<dbReference type="PANTHER" id="PTHR23506">
    <property type="entry name" value="GH10249P"/>
    <property type="match status" value="1"/>
</dbReference>
<keyword evidence="10" id="KW-1185">Reference proteome</keyword>
<feature type="transmembrane region" description="Helical" evidence="7">
    <location>
        <begin position="115"/>
        <end position="136"/>
    </location>
</feature>
<comment type="similarity">
    <text evidence="2">Belongs to the major facilitator superfamily. Vesicular transporter family.</text>
</comment>
<feature type="transmembrane region" description="Helical" evidence="7">
    <location>
        <begin position="291"/>
        <end position="309"/>
    </location>
</feature>
<dbReference type="InterPro" id="IPR050930">
    <property type="entry name" value="MFS_Vesicular_Transporter"/>
</dbReference>
<name>A0A2H9TIK4_9FUNG</name>
<evidence type="ECO:0000256" key="6">
    <source>
        <dbReference type="ARBA" id="ARBA00023136"/>
    </source>
</evidence>
<feature type="transmembrane region" description="Helical" evidence="7">
    <location>
        <begin position="353"/>
        <end position="375"/>
    </location>
</feature>
<evidence type="ECO:0000256" key="2">
    <source>
        <dbReference type="ARBA" id="ARBA00006829"/>
    </source>
</evidence>
<dbReference type="EMBL" id="MTSL01000169">
    <property type="protein sequence ID" value="PJF17579.1"/>
    <property type="molecule type" value="Genomic_DNA"/>
</dbReference>
<dbReference type="InterPro" id="IPR001958">
    <property type="entry name" value="Tet-R_TetA/multi-R_MdtG-like"/>
</dbReference>
<dbReference type="Gene3D" id="1.20.1250.20">
    <property type="entry name" value="MFS general substrate transporter like domains"/>
    <property type="match status" value="1"/>
</dbReference>
<evidence type="ECO:0000256" key="3">
    <source>
        <dbReference type="ARBA" id="ARBA00022448"/>
    </source>
</evidence>
<accession>A0A2H9TIK4</accession>
<dbReference type="GO" id="GO:0022857">
    <property type="term" value="F:transmembrane transporter activity"/>
    <property type="evidence" value="ECO:0007669"/>
    <property type="project" value="InterPro"/>
</dbReference>
<dbReference type="AlphaFoldDB" id="A0A2H9TIK4"/>
<evidence type="ECO:0000259" key="8">
    <source>
        <dbReference type="PROSITE" id="PS50850"/>
    </source>
</evidence>
<keyword evidence="6 7" id="KW-0472">Membrane</keyword>
<keyword evidence="5 7" id="KW-1133">Transmembrane helix</keyword>
<evidence type="ECO:0000313" key="10">
    <source>
        <dbReference type="Proteomes" id="UP000240830"/>
    </source>
</evidence>
<reference evidence="9 10" key="1">
    <citation type="submission" date="2016-10" db="EMBL/GenBank/DDBJ databases">
        <title>The genome of Paramicrosporidium saccamoebae is the missing link in understanding Cryptomycota and Microsporidia evolution.</title>
        <authorList>
            <person name="Quandt C.A."/>
            <person name="Beaudet D."/>
            <person name="Corsaro D."/>
            <person name="Michel R."/>
            <person name="Corradi N."/>
            <person name="James T."/>
        </authorList>
    </citation>
    <scope>NUCLEOTIDE SEQUENCE [LARGE SCALE GENOMIC DNA]</scope>
    <source>
        <strain evidence="9 10">KSL3</strain>
    </source>
</reference>
<dbReference type="InterPro" id="IPR020846">
    <property type="entry name" value="MFS_dom"/>
</dbReference>
<evidence type="ECO:0000313" key="9">
    <source>
        <dbReference type="EMBL" id="PJF17579.1"/>
    </source>
</evidence>